<dbReference type="InterPro" id="IPR001623">
    <property type="entry name" value="DnaJ_domain"/>
</dbReference>
<dbReference type="PANTHER" id="PTHR43908">
    <property type="entry name" value="AT29763P-RELATED"/>
    <property type="match status" value="1"/>
</dbReference>
<reference evidence="8 9" key="1">
    <citation type="journal article" date="2020" name="Microb. Genom.">
        <title>Genetic diversity of clinical and environmental Mucorales isolates obtained from an investigation of mucormycosis cases among solid organ transplant recipients.</title>
        <authorList>
            <person name="Nguyen M.H."/>
            <person name="Kaul D."/>
            <person name="Muto C."/>
            <person name="Cheng S.J."/>
            <person name="Richter R.A."/>
            <person name="Bruno V.M."/>
            <person name="Liu G."/>
            <person name="Beyhan S."/>
            <person name="Sundermann A.J."/>
            <person name="Mounaud S."/>
            <person name="Pasculle A.W."/>
            <person name="Nierman W.C."/>
            <person name="Driscoll E."/>
            <person name="Cumbie R."/>
            <person name="Clancy C.J."/>
            <person name="Dupont C.L."/>
        </authorList>
    </citation>
    <scope>NUCLEOTIDE SEQUENCE [LARGE SCALE GENOMIC DNA]</scope>
    <source>
        <strain evidence="8 9">GL24</strain>
    </source>
</reference>
<dbReference type="SUPFAM" id="SSF53335">
    <property type="entry name" value="S-adenosyl-L-methionine-dependent methyltransferases"/>
    <property type="match status" value="1"/>
</dbReference>
<dbReference type="EMBL" id="JAANIU010000748">
    <property type="protein sequence ID" value="KAG1570383.1"/>
    <property type="molecule type" value="Genomic_DNA"/>
</dbReference>
<dbReference type="SMART" id="SM00271">
    <property type="entry name" value="DnaJ"/>
    <property type="match status" value="1"/>
</dbReference>
<evidence type="ECO:0000256" key="5">
    <source>
        <dbReference type="SAM" id="MobiDB-lite"/>
    </source>
</evidence>
<keyword evidence="2 6" id="KW-0812">Transmembrane</keyword>
<keyword evidence="9" id="KW-1185">Reference proteome</keyword>
<accession>A0A9P7CQF4</accession>
<evidence type="ECO:0000256" key="6">
    <source>
        <dbReference type="SAM" id="Phobius"/>
    </source>
</evidence>
<evidence type="ECO:0000256" key="2">
    <source>
        <dbReference type="ARBA" id="ARBA00022692"/>
    </source>
</evidence>
<comment type="caution">
    <text evidence="8">The sequence shown here is derived from an EMBL/GenBank/DDBJ whole genome shotgun (WGS) entry which is preliminary data.</text>
</comment>
<dbReference type="PRINTS" id="PR00625">
    <property type="entry name" value="JDOMAIN"/>
</dbReference>
<dbReference type="GO" id="GO:0006364">
    <property type="term" value="P:rRNA processing"/>
    <property type="evidence" value="ECO:0007669"/>
    <property type="project" value="InterPro"/>
</dbReference>
<dbReference type="GO" id="GO:0030544">
    <property type="term" value="F:Hsp70 protein binding"/>
    <property type="evidence" value="ECO:0007669"/>
    <property type="project" value="TreeGrafter"/>
</dbReference>
<feature type="compositionally biased region" description="Low complexity" evidence="5">
    <location>
        <begin position="304"/>
        <end position="317"/>
    </location>
</feature>
<proteinExistence type="predicted"/>
<dbReference type="PRINTS" id="PR00052">
    <property type="entry name" value="FIBRILLARIN"/>
</dbReference>
<dbReference type="Pfam" id="PF01269">
    <property type="entry name" value="Fibrillarin"/>
    <property type="match status" value="1"/>
</dbReference>
<dbReference type="Pfam" id="PF09320">
    <property type="entry name" value="DUF1977"/>
    <property type="match status" value="1"/>
</dbReference>
<dbReference type="Proteomes" id="UP000740926">
    <property type="component" value="Unassembled WGS sequence"/>
</dbReference>
<dbReference type="Gene3D" id="3.40.50.150">
    <property type="entry name" value="Vaccinia Virus protein VP39"/>
    <property type="match status" value="1"/>
</dbReference>
<gene>
    <name evidence="8" type="ORF">G6F50_005542</name>
</gene>
<dbReference type="Gene3D" id="1.10.287.110">
    <property type="entry name" value="DnaJ domain"/>
    <property type="match status" value="1"/>
</dbReference>
<name>A0A9P7CQF4_9FUNG</name>
<dbReference type="SUPFAM" id="SSF46565">
    <property type="entry name" value="Chaperone J-domain"/>
    <property type="match status" value="1"/>
</dbReference>
<dbReference type="SMART" id="SM01206">
    <property type="entry name" value="Fibrillarin"/>
    <property type="match status" value="1"/>
</dbReference>
<protein>
    <recommendedName>
        <fullName evidence="7">J domain-containing protein</fullName>
    </recommendedName>
</protein>
<dbReference type="GO" id="GO:0003723">
    <property type="term" value="F:RNA binding"/>
    <property type="evidence" value="ECO:0007669"/>
    <property type="project" value="InterPro"/>
</dbReference>
<evidence type="ECO:0000256" key="1">
    <source>
        <dbReference type="ARBA" id="ARBA00004167"/>
    </source>
</evidence>
<feature type="domain" description="J" evidence="7">
    <location>
        <begin position="237"/>
        <end position="301"/>
    </location>
</feature>
<organism evidence="8 9">
    <name type="scientific">Rhizopus delemar</name>
    <dbReference type="NCBI Taxonomy" id="936053"/>
    <lineage>
        <taxon>Eukaryota</taxon>
        <taxon>Fungi</taxon>
        <taxon>Fungi incertae sedis</taxon>
        <taxon>Mucoromycota</taxon>
        <taxon>Mucoromycotina</taxon>
        <taxon>Mucoromycetes</taxon>
        <taxon>Mucorales</taxon>
        <taxon>Mucorineae</taxon>
        <taxon>Rhizopodaceae</taxon>
        <taxon>Rhizopus</taxon>
    </lineage>
</organism>
<dbReference type="InterPro" id="IPR029063">
    <property type="entry name" value="SAM-dependent_MTases_sf"/>
</dbReference>
<comment type="subcellular location">
    <subcellularLocation>
        <location evidence="1">Membrane</location>
        <topology evidence="1">Single-pass membrane protein</topology>
    </subcellularLocation>
</comment>
<dbReference type="InterPro" id="IPR015399">
    <property type="entry name" value="DUF1977_DnaJ-like"/>
</dbReference>
<evidence type="ECO:0000259" key="7">
    <source>
        <dbReference type="PROSITE" id="PS50076"/>
    </source>
</evidence>
<dbReference type="CDD" id="cd06257">
    <property type="entry name" value="DnaJ"/>
    <property type="match status" value="1"/>
</dbReference>
<feature type="region of interest" description="Disordered" evidence="5">
    <location>
        <begin position="296"/>
        <end position="328"/>
    </location>
</feature>
<dbReference type="Pfam" id="PF00226">
    <property type="entry name" value="DnaJ"/>
    <property type="match status" value="1"/>
</dbReference>
<sequence length="502" mass="57927">MAKKRTNVVPIIEDARHPQKYRMLVPMVDVIFADVAQPDQARIIALNAHNFLKNEGHIVISIKASCIDSTVDAATVFAREVKKLQEERIKPQEQLTLEPYERDHAVVVGKYVRFNFLESLIPDLYDVNVKAKVLKLLISLETKQEINSGITIYEYLIGDSTASAILNTSQSDYSKALRLAKKSKRLYPTTQADEFLLIIKKRAESDPNKSPQQDVNERKYSAEQLNSVKAVLACGSDYYKVLAVERTATDIDIKKAYRKKALLFHPDKNSAPRADEAFKLVAEAFETLSDSNKRAIHDESGGLRNNSRSTSSSTSYYQPRYAYNRRSREEASREELFNMFFGRGGGGGMRNSSFSSGSQHRYASTEYQRYYQQQQYQHQQQRRYQSEQMDGLSRYFPFILIVIVLLFSAMISTLSEPLYTFEPAMYNTQKRATVPNHVKYYVNPNTFVTKLGIGQYKLRQIERQIEIDWASELRKKCQRERKLKNSRRSKSCEEYEHLARKL</sequence>
<dbReference type="GO" id="GO:0005789">
    <property type="term" value="C:endoplasmic reticulum membrane"/>
    <property type="evidence" value="ECO:0007669"/>
    <property type="project" value="TreeGrafter"/>
</dbReference>
<dbReference type="GO" id="GO:0071218">
    <property type="term" value="P:cellular response to misfolded protein"/>
    <property type="evidence" value="ECO:0007669"/>
    <property type="project" value="TreeGrafter"/>
</dbReference>
<dbReference type="GO" id="GO:0008168">
    <property type="term" value="F:methyltransferase activity"/>
    <property type="evidence" value="ECO:0007669"/>
    <property type="project" value="InterPro"/>
</dbReference>
<dbReference type="PANTHER" id="PTHR43908:SF3">
    <property type="entry name" value="AT29763P-RELATED"/>
    <property type="match status" value="1"/>
</dbReference>
<feature type="transmembrane region" description="Helical" evidence="6">
    <location>
        <begin position="395"/>
        <end position="415"/>
    </location>
</feature>
<dbReference type="NCBIfam" id="NF003276">
    <property type="entry name" value="PRK04266.1-2"/>
    <property type="match status" value="1"/>
</dbReference>
<dbReference type="AlphaFoldDB" id="A0A9P7CQF4"/>
<evidence type="ECO:0000313" key="9">
    <source>
        <dbReference type="Proteomes" id="UP000740926"/>
    </source>
</evidence>
<dbReference type="InterPro" id="IPR036869">
    <property type="entry name" value="J_dom_sf"/>
</dbReference>
<dbReference type="InterPro" id="IPR051100">
    <property type="entry name" value="DnaJ_subfamily_B/C"/>
</dbReference>
<keyword evidence="4 6" id="KW-0472">Membrane</keyword>
<evidence type="ECO:0000256" key="4">
    <source>
        <dbReference type="ARBA" id="ARBA00023136"/>
    </source>
</evidence>
<dbReference type="InterPro" id="IPR000692">
    <property type="entry name" value="Fibrillarin"/>
</dbReference>
<evidence type="ECO:0000313" key="8">
    <source>
        <dbReference type="EMBL" id="KAG1570383.1"/>
    </source>
</evidence>
<keyword evidence="3 6" id="KW-1133">Transmembrane helix</keyword>
<evidence type="ECO:0000256" key="3">
    <source>
        <dbReference type="ARBA" id="ARBA00022989"/>
    </source>
</evidence>
<dbReference type="PROSITE" id="PS50076">
    <property type="entry name" value="DNAJ_2"/>
    <property type="match status" value="1"/>
</dbReference>